<evidence type="ECO:0000256" key="4">
    <source>
        <dbReference type="ARBA" id="ARBA00022438"/>
    </source>
</evidence>
<proteinExistence type="inferred from homology"/>
<dbReference type="Pfam" id="PF00561">
    <property type="entry name" value="Abhydrolase_1"/>
    <property type="match status" value="1"/>
</dbReference>
<dbReference type="InterPro" id="IPR005944">
    <property type="entry name" value="Pro_iminopeptidase"/>
</dbReference>
<reference evidence="12 13" key="1">
    <citation type="submission" date="2016-10" db="EMBL/GenBank/DDBJ databases">
        <authorList>
            <person name="de Groot N.N."/>
        </authorList>
    </citation>
    <scope>NUCLEOTIDE SEQUENCE [LARGE SCALE GENOMIC DNA]</scope>
    <source>
        <strain evidence="12 13">DSM 44637</strain>
    </source>
</reference>
<gene>
    <name evidence="12" type="ORF">SAMN05421854_116162</name>
</gene>
<dbReference type="STRING" id="112413.SAMN05421854_116162"/>
<accession>A0A1I5ZWY5</accession>
<evidence type="ECO:0000256" key="2">
    <source>
        <dbReference type="ARBA" id="ARBA00004496"/>
    </source>
</evidence>
<organism evidence="12 13">
    <name type="scientific">Amycolatopsis rubida</name>
    <dbReference type="NCBI Taxonomy" id="112413"/>
    <lineage>
        <taxon>Bacteria</taxon>
        <taxon>Bacillati</taxon>
        <taxon>Actinomycetota</taxon>
        <taxon>Actinomycetes</taxon>
        <taxon>Pseudonocardiales</taxon>
        <taxon>Pseudonocardiaceae</taxon>
        <taxon>Amycolatopsis</taxon>
    </lineage>
</organism>
<comment type="similarity">
    <text evidence="3 8 10">Belongs to the peptidase S33 family.</text>
</comment>
<evidence type="ECO:0000256" key="5">
    <source>
        <dbReference type="ARBA" id="ARBA00022490"/>
    </source>
</evidence>
<evidence type="ECO:0000256" key="1">
    <source>
        <dbReference type="ARBA" id="ARBA00001585"/>
    </source>
</evidence>
<evidence type="ECO:0000256" key="10">
    <source>
        <dbReference type="RuleBase" id="RU003421"/>
    </source>
</evidence>
<dbReference type="EMBL" id="FOWC01000016">
    <property type="protein sequence ID" value="SFQ60853.1"/>
    <property type="molecule type" value="Genomic_DNA"/>
</dbReference>
<dbReference type="PANTHER" id="PTHR43722:SF1">
    <property type="entry name" value="PROLINE IMINOPEPTIDASE"/>
    <property type="match status" value="1"/>
</dbReference>
<keyword evidence="7 8" id="KW-0378">Hydrolase</keyword>
<dbReference type="GO" id="GO:0006508">
    <property type="term" value="P:proteolysis"/>
    <property type="evidence" value="ECO:0007669"/>
    <property type="project" value="UniProtKB-KW"/>
</dbReference>
<dbReference type="PIRSF" id="PIRSF006431">
    <property type="entry name" value="Pept_S33"/>
    <property type="match status" value="1"/>
</dbReference>
<dbReference type="Proteomes" id="UP000199137">
    <property type="component" value="Unassembled WGS sequence"/>
</dbReference>
<dbReference type="EC" id="3.4.11.5" evidence="8 10"/>
<protein>
    <recommendedName>
        <fullName evidence="8 10">Proline iminopeptidase</fullName>
        <shortName evidence="8">PIP</shortName>
        <ecNumber evidence="8 10">3.4.11.5</ecNumber>
    </recommendedName>
    <alternativeName>
        <fullName evidence="8">Prolyl aminopeptidase</fullName>
    </alternativeName>
</protein>
<keyword evidence="5 8" id="KW-0963">Cytoplasm</keyword>
<comment type="catalytic activity">
    <reaction evidence="1 8 10">
        <text>Release of N-terminal proline from a peptide.</text>
        <dbReference type="EC" id="3.4.11.5"/>
    </reaction>
</comment>
<dbReference type="OrthoDB" id="9796770at2"/>
<sequence length="315" mass="33946">MRYPEIEPYDSGLLDVGDGHQVYWETCGNPGGKPVAVLHGGPGTGCGEGMRRFFDPDKYRIVLLDQRGCGRSTPHAGDTVAALKANTAGHLIADLELLRETLGINRWQLFGGSWGCVLGLAYAERHPERVTEIVMMGLATDRRIEIGQLTGGLGELFPEAYARFREGVPENERTGDLSAAYYRLLTNPDPAVHEPAAQGWCAWESAMLPGVPPSPKFEAPRFRPGFARLVTHYFSQGCFLEDGGILRDAGKLAGIPVVLVQGILDLGNLVGTPWLLERAIPDADLILVGGAGHTTAVPSMENALISATDKFATRA</sequence>
<evidence type="ECO:0000313" key="12">
    <source>
        <dbReference type="EMBL" id="SFQ60853.1"/>
    </source>
</evidence>
<dbReference type="PRINTS" id="PR00111">
    <property type="entry name" value="ABHYDROLASE"/>
</dbReference>
<dbReference type="GO" id="GO:0005737">
    <property type="term" value="C:cytoplasm"/>
    <property type="evidence" value="ECO:0007669"/>
    <property type="project" value="UniProtKB-SubCell"/>
</dbReference>
<evidence type="ECO:0000256" key="7">
    <source>
        <dbReference type="ARBA" id="ARBA00022801"/>
    </source>
</evidence>
<evidence type="ECO:0000256" key="3">
    <source>
        <dbReference type="ARBA" id="ARBA00010088"/>
    </source>
</evidence>
<dbReference type="RefSeq" id="WP_093576538.1">
    <property type="nucleotide sequence ID" value="NZ_FOWC01000016.1"/>
</dbReference>
<feature type="active site" description="Nucleophile" evidence="9">
    <location>
        <position position="113"/>
    </location>
</feature>
<comment type="subcellular location">
    <subcellularLocation>
        <location evidence="2 8">Cytoplasm</location>
    </subcellularLocation>
</comment>
<keyword evidence="4 8" id="KW-0031">Aminopeptidase</keyword>
<keyword evidence="6 8" id="KW-0645">Protease</keyword>
<dbReference type="GO" id="GO:0004177">
    <property type="term" value="F:aminopeptidase activity"/>
    <property type="evidence" value="ECO:0007669"/>
    <property type="project" value="UniProtKB-UniRule"/>
</dbReference>
<evidence type="ECO:0000259" key="11">
    <source>
        <dbReference type="Pfam" id="PF00561"/>
    </source>
</evidence>
<evidence type="ECO:0000256" key="8">
    <source>
        <dbReference type="PIRNR" id="PIRNR006431"/>
    </source>
</evidence>
<name>A0A1I5ZWY5_9PSEU</name>
<dbReference type="Gene3D" id="3.40.50.1820">
    <property type="entry name" value="alpha/beta hydrolase"/>
    <property type="match status" value="1"/>
</dbReference>
<dbReference type="InterPro" id="IPR000073">
    <property type="entry name" value="AB_hydrolase_1"/>
</dbReference>
<dbReference type="PANTHER" id="PTHR43722">
    <property type="entry name" value="PROLINE IMINOPEPTIDASE"/>
    <property type="match status" value="1"/>
</dbReference>
<dbReference type="AlphaFoldDB" id="A0A1I5ZWY5"/>
<dbReference type="NCBIfam" id="TIGR01249">
    <property type="entry name" value="pro_imino_pep_1"/>
    <property type="match status" value="1"/>
</dbReference>
<evidence type="ECO:0000256" key="9">
    <source>
        <dbReference type="PIRSR" id="PIRSR006431-1"/>
    </source>
</evidence>
<dbReference type="PRINTS" id="PR00793">
    <property type="entry name" value="PROAMNOPTASE"/>
</dbReference>
<feature type="active site" description="Proton donor" evidence="9">
    <location>
        <position position="293"/>
    </location>
</feature>
<feature type="active site" evidence="9">
    <location>
        <position position="265"/>
    </location>
</feature>
<dbReference type="InterPro" id="IPR002410">
    <property type="entry name" value="Peptidase_S33"/>
</dbReference>
<feature type="domain" description="AB hydrolase-1" evidence="11">
    <location>
        <begin position="34"/>
        <end position="294"/>
    </location>
</feature>
<dbReference type="SUPFAM" id="SSF53474">
    <property type="entry name" value="alpha/beta-Hydrolases"/>
    <property type="match status" value="1"/>
</dbReference>
<evidence type="ECO:0000313" key="13">
    <source>
        <dbReference type="Proteomes" id="UP000199137"/>
    </source>
</evidence>
<dbReference type="InterPro" id="IPR029058">
    <property type="entry name" value="AB_hydrolase_fold"/>
</dbReference>
<evidence type="ECO:0000256" key="6">
    <source>
        <dbReference type="ARBA" id="ARBA00022670"/>
    </source>
</evidence>